<organism evidence="2 3">
    <name type="scientific">Subtercola boreus</name>
    <dbReference type="NCBI Taxonomy" id="120213"/>
    <lineage>
        <taxon>Bacteria</taxon>
        <taxon>Bacillati</taxon>
        <taxon>Actinomycetota</taxon>
        <taxon>Actinomycetes</taxon>
        <taxon>Micrococcales</taxon>
        <taxon>Microbacteriaceae</taxon>
        <taxon>Subtercola</taxon>
    </lineage>
</organism>
<evidence type="ECO:0000313" key="2">
    <source>
        <dbReference type="EMBL" id="RFA12803.1"/>
    </source>
</evidence>
<name>A0A3E0VTW4_9MICO</name>
<protein>
    <recommendedName>
        <fullName evidence="4">Helix-turn-helix domain-containing protein</fullName>
    </recommendedName>
</protein>
<accession>A0A3E0VTW4</accession>
<evidence type="ECO:0000313" key="3">
    <source>
        <dbReference type="Proteomes" id="UP000256709"/>
    </source>
</evidence>
<dbReference type="Proteomes" id="UP000256709">
    <property type="component" value="Unassembled WGS sequence"/>
</dbReference>
<dbReference type="AlphaFoldDB" id="A0A3E0VTW4"/>
<comment type="caution">
    <text evidence="2">The sequence shown here is derived from an EMBL/GenBank/DDBJ whole genome shotgun (WGS) entry which is preliminary data.</text>
</comment>
<dbReference type="EMBL" id="NBXA01000021">
    <property type="protein sequence ID" value="RFA12803.1"/>
    <property type="molecule type" value="Genomic_DNA"/>
</dbReference>
<gene>
    <name evidence="2" type="ORF">B7R21_09880</name>
</gene>
<evidence type="ECO:0008006" key="4">
    <source>
        <dbReference type="Google" id="ProtNLM"/>
    </source>
</evidence>
<sequence length="83" mass="8530">MPAVLGGRLTVPLWPETGTLLGLSKNSTYAAAKAGEIPTLRAGGRYLVPVAKLLELVGIEAESPENEGGCSDSCPGQPLRIVA</sequence>
<evidence type="ECO:0000256" key="1">
    <source>
        <dbReference type="SAM" id="MobiDB-lite"/>
    </source>
</evidence>
<reference evidence="2 3" key="1">
    <citation type="submission" date="2017-04" db="EMBL/GenBank/DDBJ databases">
        <title>Comparative genome analysis of Subtercola boreus.</title>
        <authorList>
            <person name="Cho Y.-J."/>
            <person name="Cho A."/>
            <person name="Kim O.-S."/>
            <person name="Lee J.-I."/>
        </authorList>
    </citation>
    <scope>NUCLEOTIDE SEQUENCE [LARGE SCALE GENOMIC DNA]</scope>
    <source>
        <strain evidence="2 3">P27444</strain>
    </source>
</reference>
<feature type="region of interest" description="Disordered" evidence="1">
    <location>
        <begin position="63"/>
        <end position="83"/>
    </location>
</feature>
<proteinExistence type="predicted"/>